<keyword evidence="3" id="KW-1185">Reference proteome</keyword>
<dbReference type="InterPro" id="IPR037523">
    <property type="entry name" value="VOC_core"/>
</dbReference>
<dbReference type="InterPro" id="IPR026275">
    <property type="entry name" value="Glyoxalase/dOase/EhpR"/>
</dbReference>
<name>A0ABX8TU62_9ACTN</name>
<accession>A0ABX8TU62</accession>
<dbReference type="SUPFAM" id="SSF54593">
    <property type="entry name" value="Glyoxalase/Bleomycin resistance protein/Dihydroxybiphenyl dioxygenase"/>
    <property type="match status" value="1"/>
</dbReference>
<sequence length="119" mass="13142">MAVPNMFIFYVSDAPASARFYAELFEMTPSFESPGFISFDLAGGVQFAVWGGGPDRAVPSRTSELCLALDGGREQIDRQFKEWAHKDVTIVEEPHDEIFGRTFVVADPDGNLIRVAPVD</sequence>
<evidence type="ECO:0000259" key="1">
    <source>
        <dbReference type="PROSITE" id="PS51819"/>
    </source>
</evidence>
<reference evidence="2 3" key="1">
    <citation type="journal article" date="2021" name="ACS Chem. Biol.">
        <title>Genomic-Led Discovery of a Novel Glycopeptide Antibiotic by Nonomuraea coxensis DSM 45129.</title>
        <authorList>
            <person name="Yushchuk O."/>
            <person name="Vior N.M."/>
            <person name="Andreo-Vidal A."/>
            <person name="Berini F."/>
            <person name="Ruckert C."/>
            <person name="Busche T."/>
            <person name="Binda E."/>
            <person name="Kalinowski J."/>
            <person name="Truman A.W."/>
            <person name="Marinelli F."/>
        </authorList>
    </citation>
    <scope>NUCLEOTIDE SEQUENCE [LARGE SCALE GENOMIC DNA]</scope>
    <source>
        <strain evidence="2 3">DSM 45129</strain>
    </source>
</reference>
<dbReference type="RefSeq" id="WP_026214174.1">
    <property type="nucleotide sequence ID" value="NZ_CP068985.1"/>
</dbReference>
<dbReference type="PIRSF" id="PIRSF039020">
    <property type="entry name" value="EhpR"/>
    <property type="match status" value="1"/>
</dbReference>
<dbReference type="Gene3D" id="3.30.720.110">
    <property type="match status" value="1"/>
</dbReference>
<dbReference type="Gene3D" id="3.30.720.120">
    <property type="match status" value="1"/>
</dbReference>
<evidence type="ECO:0000313" key="2">
    <source>
        <dbReference type="EMBL" id="QYC37843.1"/>
    </source>
</evidence>
<organism evidence="2 3">
    <name type="scientific">Nonomuraea coxensis DSM 45129</name>
    <dbReference type="NCBI Taxonomy" id="1122611"/>
    <lineage>
        <taxon>Bacteria</taxon>
        <taxon>Bacillati</taxon>
        <taxon>Actinomycetota</taxon>
        <taxon>Actinomycetes</taxon>
        <taxon>Streptosporangiales</taxon>
        <taxon>Streptosporangiaceae</taxon>
        <taxon>Nonomuraea</taxon>
    </lineage>
</organism>
<dbReference type="Proteomes" id="UP000824681">
    <property type="component" value="Chromosome"/>
</dbReference>
<dbReference type="Pfam" id="PF00903">
    <property type="entry name" value="Glyoxalase"/>
    <property type="match status" value="1"/>
</dbReference>
<proteinExistence type="predicted"/>
<protein>
    <submittedName>
        <fullName evidence="2">Glyoxalase-like domain protein</fullName>
    </submittedName>
</protein>
<dbReference type="PROSITE" id="PS51819">
    <property type="entry name" value="VOC"/>
    <property type="match status" value="1"/>
</dbReference>
<feature type="domain" description="VOC" evidence="1">
    <location>
        <begin position="3"/>
        <end position="118"/>
    </location>
</feature>
<dbReference type="InterPro" id="IPR029068">
    <property type="entry name" value="Glyas_Bleomycin-R_OHBP_Dase"/>
</dbReference>
<gene>
    <name evidence="2" type="ORF">Nocox_01045</name>
</gene>
<evidence type="ECO:0000313" key="3">
    <source>
        <dbReference type="Proteomes" id="UP000824681"/>
    </source>
</evidence>
<dbReference type="EMBL" id="CP068985">
    <property type="protein sequence ID" value="QYC37843.1"/>
    <property type="molecule type" value="Genomic_DNA"/>
</dbReference>
<dbReference type="InterPro" id="IPR004360">
    <property type="entry name" value="Glyas_Fos-R_dOase_dom"/>
</dbReference>